<evidence type="ECO:0000256" key="1">
    <source>
        <dbReference type="SAM" id="MobiDB-lite"/>
    </source>
</evidence>
<name>A0A068S4N8_9FUNG</name>
<dbReference type="VEuPathDB" id="FungiDB:LCOR_07942.1"/>
<reference evidence="2" key="1">
    <citation type="submission" date="2013-08" db="EMBL/GenBank/DDBJ databases">
        <title>Gene expansion shapes genome architecture in the human pathogen Lichtheimia corymbifera: an evolutionary genomics analysis in the ancient terrestrial Mucorales (Mucoromycotina).</title>
        <authorList>
            <person name="Schwartze V.U."/>
            <person name="Winter S."/>
            <person name="Shelest E."/>
            <person name="Marcet-Houben M."/>
            <person name="Horn F."/>
            <person name="Wehner S."/>
            <person name="Hoffmann K."/>
            <person name="Riege K."/>
            <person name="Sammeth M."/>
            <person name="Nowrousian M."/>
            <person name="Valiante V."/>
            <person name="Linde J."/>
            <person name="Jacobsen I.D."/>
            <person name="Marz M."/>
            <person name="Brakhage A.A."/>
            <person name="Gabaldon T."/>
            <person name="Bocker S."/>
            <person name="Voigt K."/>
        </authorList>
    </citation>
    <scope>NUCLEOTIDE SEQUENCE [LARGE SCALE GENOMIC DNA]</scope>
    <source>
        <strain evidence="2">FSU 9682</strain>
    </source>
</reference>
<sequence>MATSTKKYFQTTLSFTPLNKGKARNKESLVEPPASKKPRIDKENQSSSSTTPKKSLSLNKAKKNTGNSNAQLKTSSRPFAFTKSDPIEPPTFTRIPLQFAEEEIWARLQIREFVFRFGEHFNIDSRVITSMQNVQGNWRIKRLSINIALELLQSMEQGYIETPVSPALATQDIYFKGARTMQAIGTQVMREWMEERGLTDNKYMTADVARITFVEELERDGLTASHWEDLGFVLLAAGFNDHLSQALKNASKLKATDHIYMIQMMCDILLFHSQLRRQWVMADGNNKEHKTVEAALRVERRRCDNSEDSKIYENRLALEKRYLELTIASHRSTKRLEPAGYDTRGNVYWIFNDLITAHGGCGADSRNSEPFWAYSVVAIGPGPAKTTTKERQWWHVSDIEDILQLRKWLEKEETPSSQLTQQLVQRVQYLHSLRWIEAQGKSGRKAIAK</sequence>
<protein>
    <submittedName>
        <fullName evidence="2">Uncharacterized protein</fullName>
    </submittedName>
</protein>
<dbReference type="Proteomes" id="UP000027586">
    <property type="component" value="Unassembled WGS sequence"/>
</dbReference>
<evidence type="ECO:0000313" key="3">
    <source>
        <dbReference type="Proteomes" id="UP000027586"/>
    </source>
</evidence>
<dbReference type="OrthoDB" id="298344at2759"/>
<keyword evidence="3" id="KW-1185">Reference proteome</keyword>
<feature type="region of interest" description="Disordered" evidence="1">
    <location>
        <begin position="14"/>
        <end position="87"/>
    </location>
</feature>
<proteinExistence type="predicted"/>
<dbReference type="AlphaFoldDB" id="A0A068S4N8"/>
<dbReference type="EMBL" id="CBTN010000042">
    <property type="protein sequence ID" value="CDH56940.1"/>
    <property type="molecule type" value="Genomic_DNA"/>
</dbReference>
<organism evidence="2 3">
    <name type="scientific">Lichtheimia corymbifera JMRC:FSU:9682</name>
    <dbReference type="NCBI Taxonomy" id="1263082"/>
    <lineage>
        <taxon>Eukaryota</taxon>
        <taxon>Fungi</taxon>
        <taxon>Fungi incertae sedis</taxon>
        <taxon>Mucoromycota</taxon>
        <taxon>Mucoromycotina</taxon>
        <taxon>Mucoromycetes</taxon>
        <taxon>Mucorales</taxon>
        <taxon>Lichtheimiaceae</taxon>
        <taxon>Lichtheimia</taxon>
    </lineage>
</organism>
<dbReference type="STRING" id="1263082.A0A068S4N8"/>
<gene>
    <name evidence="2" type="ORF">LCOR_07942.1</name>
</gene>
<feature type="compositionally biased region" description="Polar residues" evidence="1">
    <location>
        <begin position="65"/>
        <end position="77"/>
    </location>
</feature>
<evidence type="ECO:0000313" key="2">
    <source>
        <dbReference type="EMBL" id="CDH56940.1"/>
    </source>
</evidence>
<comment type="caution">
    <text evidence="2">The sequence shown here is derived from an EMBL/GenBank/DDBJ whole genome shotgun (WGS) entry which is preliminary data.</text>
</comment>
<feature type="compositionally biased region" description="Low complexity" evidence="1">
    <location>
        <begin position="46"/>
        <end position="59"/>
    </location>
</feature>
<accession>A0A068S4N8</accession>